<proteinExistence type="inferred from homology"/>
<organism evidence="7 8">
    <name type="scientific">Elysia chlorotica</name>
    <name type="common">Eastern emerald elysia</name>
    <name type="synonym">Sea slug</name>
    <dbReference type="NCBI Taxonomy" id="188477"/>
    <lineage>
        <taxon>Eukaryota</taxon>
        <taxon>Metazoa</taxon>
        <taxon>Spiralia</taxon>
        <taxon>Lophotrochozoa</taxon>
        <taxon>Mollusca</taxon>
        <taxon>Gastropoda</taxon>
        <taxon>Heterobranchia</taxon>
        <taxon>Euthyneura</taxon>
        <taxon>Panpulmonata</taxon>
        <taxon>Sacoglossa</taxon>
        <taxon>Placobranchoidea</taxon>
        <taxon>Plakobranchidae</taxon>
        <taxon>Elysia</taxon>
    </lineage>
</organism>
<evidence type="ECO:0000256" key="2">
    <source>
        <dbReference type="ARBA" id="ARBA00022692"/>
    </source>
</evidence>
<feature type="transmembrane region" description="Helical" evidence="6">
    <location>
        <begin position="412"/>
        <end position="430"/>
    </location>
</feature>
<dbReference type="InterPro" id="IPR051085">
    <property type="entry name" value="MB_O-acyltransferase"/>
</dbReference>
<dbReference type="OrthoDB" id="420606at2759"/>
<dbReference type="GO" id="GO:0016020">
    <property type="term" value="C:membrane"/>
    <property type="evidence" value="ECO:0007669"/>
    <property type="project" value="UniProtKB-SubCell"/>
</dbReference>
<feature type="transmembrane region" description="Helical" evidence="6">
    <location>
        <begin position="129"/>
        <end position="150"/>
    </location>
</feature>
<dbReference type="GO" id="GO:0005783">
    <property type="term" value="C:endoplasmic reticulum"/>
    <property type="evidence" value="ECO:0007669"/>
    <property type="project" value="TreeGrafter"/>
</dbReference>
<dbReference type="Pfam" id="PF03062">
    <property type="entry name" value="MBOAT"/>
    <property type="match status" value="1"/>
</dbReference>
<name>A0A3S0Z7M5_ELYCH</name>
<keyword evidence="8" id="KW-1185">Reference proteome</keyword>
<evidence type="ECO:0000256" key="6">
    <source>
        <dbReference type="SAM" id="Phobius"/>
    </source>
</evidence>
<sequence length="547" mass="62715">MAPGLLPVWEQWIYWVIGVSSIAYSWWRMFLEGDALRSQFLHHGFQKGWNIIGRYCDTSDSEWDLWRHKLCLHLGFCFTHIVLSQACRLLKFSVKVRMGVLVLFDLVCIWVSLGLRVIVFMLLKTGLVWITSQVGGVPAVWGLMSIQMLACSSSVINNAQNYFLGITDAMPSYSFLIANGFADIKLISFGIDNALLKSESSQNKEVKKHQDENSMSQNEISKVDERIVQKKECVESSLNTNRGYGLYMLEVLFFIFYFPSFVHGPIFLFNEFRLQVASSFAPSNHPNLLPREFKDICKNIVRLFLWMVFYEVSKHYLYFSALAYNSALGHLSLWALVAVGHSMGQFFMVKYVVFYGLSGQLGRLDGVVPPPEPRCISWVYSYTDMWKHFDTGLYNFIKAYVYVPLGGSRYGVVRQLAASGFVFLFIFVWHGGTHNLFIWCLGNYLVGSLESVASILERSFAGQKLVSLLGQRMMFRMKCLLVAPAYLASCLQTFYFLFHPGDAWIITERIVLTSTWTQFGVLIGIFYSCIHNAMFIRYRLCKHGKRA</sequence>
<comment type="subcellular location">
    <subcellularLocation>
        <location evidence="1">Membrane</location>
        <topology evidence="1">Multi-pass membrane protein</topology>
    </subcellularLocation>
</comment>
<dbReference type="GO" id="GO:0016409">
    <property type="term" value="F:palmitoyltransferase activity"/>
    <property type="evidence" value="ECO:0007669"/>
    <property type="project" value="TreeGrafter"/>
</dbReference>
<dbReference type="EMBL" id="RQTK01001054">
    <property type="protein sequence ID" value="RUS72551.1"/>
    <property type="molecule type" value="Genomic_DNA"/>
</dbReference>
<dbReference type="AlphaFoldDB" id="A0A3S0Z7M5"/>
<accession>A0A3S0Z7M5</accession>
<feature type="transmembrane region" description="Helical" evidence="6">
    <location>
        <begin position="12"/>
        <end position="31"/>
    </location>
</feature>
<evidence type="ECO:0000256" key="1">
    <source>
        <dbReference type="ARBA" id="ARBA00004141"/>
    </source>
</evidence>
<evidence type="ECO:0000256" key="5">
    <source>
        <dbReference type="ARBA" id="ARBA00038268"/>
    </source>
</evidence>
<feature type="transmembrane region" description="Helical" evidence="6">
    <location>
        <begin position="244"/>
        <end position="269"/>
    </location>
</feature>
<evidence type="ECO:0000256" key="4">
    <source>
        <dbReference type="ARBA" id="ARBA00023136"/>
    </source>
</evidence>
<feature type="transmembrane region" description="Helical" evidence="6">
    <location>
        <begin position="518"/>
        <end position="536"/>
    </location>
</feature>
<feature type="transmembrane region" description="Helical" evidence="6">
    <location>
        <begin position="98"/>
        <end position="123"/>
    </location>
</feature>
<dbReference type="PANTHER" id="PTHR13285:SF18">
    <property type="entry name" value="PROTEIN-CYSTEINE N-PALMITOYLTRANSFERASE RASP"/>
    <property type="match status" value="1"/>
</dbReference>
<dbReference type="InterPro" id="IPR004299">
    <property type="entry name" value="MBOAT_fam"/>
</dbReference>
<reference evidence="7 8" key="1">
    <citation type="submission" date="2019-01" db="EMBL/GenBank/DDBJ databases">
        <title>A draft genome assembly of the solar-powered sea slug Elysia chlorotica.</title>
        <authorList>
            <person name="Cai H."/>
            <person name="Li Q."/>
            <person name="Fang X."/>
            <person name="Li J."/>
            <person name="Curtis N.E."/>
            <person name="Altenburger A."/>
            <person name="Shibata T."/>
            <person name="Feng M."/>
            <person name="Maeda T."/>
            <person name="Schwartz J.A."/>
            <person name="Shigenobu S."/>
            <person name="Lundholm N."/>
            <person name="Nishiyama T."/>
            <person name="Yang H."/>
            <person name="Hasebe M."/>
            <person name="Li S."/>
            <person name="Pierce S.K."/>
            <person name="Wang J."/>
        </authorList>
    </citation>
    <scope>NUCLEOTIDE SEQUENCE [LARGE SCALE GENOMIC DNA]</scope>
    <source>
        <strain evidence="7">EC2010</strain>
        <tissue evidence="7">Whole organism of an adult</tissue>
    </source>
</reference>
<dbReference type="Proteomes" id="UP000271974">
    <property type="component" value="Unassembled WGS sequence"/>
</dbReference>
<comment type="similarity">
    <text evidence="5">Belongs to the membrane-bound acyltransferase family. HHAT subfamily.</text>
</comment>
<evidence type="ECO:0000313" key="7">
    <source>
        <dbReference type="EMBL" id="RUS72551.1"/>
    </source>
</evidence>
<keyword evidence="2 6" id="KW-0812">Transmembrane</keyword>
<protein>
    <submittedName>
        <fullName evidence="7">Uncharacterized protein</fullName>
    </submittedName>
</protein>
<dbReference type="PANTHER" id="PTHR13285">
    <property type="entry name" value="ACYLTRANSFERASE"/>
    <property type="match status" value="1"/>
</dbReference>
<comment type="caution">
    <text evidence="7">The sequence shown here is derived from an EMBL/GenBank/DDBJ whole genome shotgun (WGS) entry which is preliminary data.</text>
</comment>
<evidence type="ECO:0000256" key="3">
    <source>
        <dbReference type="ARBA" id="ARBA00022989"/>
    </source>
</evidence>
<gene>
    <name evidence="7" type="ORF">EGW08_019688</name>
</gene>
<feature type="transmembrane region" description="Helical" evidence="6">
    <location>
        <begin position="477"/>
        <end position="498"/>
    </location>
</feature>
<keyword evidence="3 6" id="KW-1133">Transmembrane helix</keyword>
<keyword evidence="4 6" id="KW-0472">Membrane</keyword>
<dbReference type="STRING" id="188477.A0A3S0Z7M5"/>
<evidence type="ECO:0000313" key="8">
    <source>
        <dbReference type="Proteomes" id="UP000271974"/>
    </source>
</evidence>